<keyword evidence="6" id="KW-0969">Cilium</keyword>
<dbReference type="EMBL" id="JBEPTF010000004">
    <property type="protein sequence ID" value="MET4685095.1"/>
    <property type="molecule type" value="Genomic_DNA"/>
</dbReference>
<evidence type="ECO:0000256" key="3">
    <source>
        <dbReference type="ARBA" id="ARBA00023143"/>
    </source>
</evidence>
<dbReference type="Pfam" id="PF02049">
    <property type="entry name" value="FliE"/>
    <property type="match status" value="1"/>
</dbReference>
<evidence type="ECO:0000256" key="2">
    <source>
        <dbReference type="ARBA" id="ARBA00009272"/>
    </source>
</evidence>
<keyword evidence="3 4" id="KW-0975">Bacterial flagellum</keyword>
<dbReference type="RefSeq" id="WP_354090051.1">
    <property type="nucleotide sequence ID" value="NZ_JBEPTF010000004.1"/>
</dbReference>
<reference evidence="6 7" key="1">
    <citation type="submission" date="2024-06" db="EMBL/GenBank/DDBJ databases">
        <title>Sorghum-associated microbial communities from plants grown in Nebraska, USA.</title>
        <authorList>
            <person name="Schachtman D."/>
        </authorList>
    </citation>
    <scope>NUCLEOTIDE SEQUENCE [LARGE SCALE GENOMIC DNA]</scope>
    <source>
        <strain evidence="6 7">2814</strain>
    </source>
</reference>
<evidence type="ECO:0000256" key="5">
    <source>
        <dbReference type="NCBIfam" id="TIGR00205"/>
    </source>
</evidence>
<dbReference type="NCBIfam" id="TIGR00205">
    <property type="entry name" value="fliE"/>
    <property type="match status" value="1"/>
</dbReference>
<dbReference type="Proteomes" id="UP001549313">
    <property type="component" value="Unassembled WGS sequence"/>
</dbReference>
<comment type="similarity">
    <text evidence="2 4">Belongs to the FliE family.</text>
</comment>
<gene>
    <name evidence="4" type="primary">fliE</name>
    <name evidence="6" type="ORF">ABIE19_003044</name>
</gene>
<dbReference type="InterPro" id="IPR001624">
    <property type="entry name" value="FliE"/>
</dbReference>
<comment type="subcellular location">
    <subcellularLocation>
        <location evidence="1 4">Bacterial flagellum basal body</location>
    </subcellularLocation>
</comment>
<evidence type="ECO:0000256" key="4">
    <source>
        <dbReference type="HAMAP-Rule" id="MF_00724"/>
    </source>
</evidence>
<evidence type="ECO:0000313" key="7">
    <source>
        <dbReference type="Proteomes" id="UP001549313"/>
    </source>
</evidence>
<keyword evidence="6" id="KW-0282">Flagellum</keyword>
<dbReference type="PANTHER" id="PTHR34653:SF1">
    <property type="entry name" value="FLAGELLAR HOOK-BASAL BODY COMPLEX PROTEIN FLIE"/>
    <property type="match status" value="1"/>
</dbReference>
<keyword evidence="7" id="KW-1185">Reference proteome</keyword>
<name>A0ABV2RGJ5_9CAUL</name>
<evidence type="ECO:0000256" key="1">
    <source>
        <dbReference type="ARBA" id="ARBA00004117"/>
    </source>
</evidence>
<accession>A0ABV2RGJ5</accession>
<dbReference type="PRINTS" id="PR01006">
    <property type="entry name" value="FLGHOOKFLIE"/>
</dbReference>
<comment type="caution">
    <text evidence="6">The sequence shown here is derived from an EMBL/GenBank/DDBJ whole genome shotgun (WGS) entry which is preliminary data.</text>
</comment>
<sequence length="103" mass="10720">MNPMMAAKAYAAVQGGAMPTATPPSAASAAQGPGFSELLQNVMTQTAQQTRGAETQMSQMVQGQGNLIDVVTAVSSAEASLETVMAVRDQVISAYQEIMRMPI</sequence>
<dbReference type="HAMAP" id="MF_00724">
    <property type="entry name" value="FliE"/>
    <property type="match status" value="1"/>
</dbReference>
<protein>
    <recommendedName>
        <fullName evidence="4 5">Flagellar hook-basal body complex protein FliE</fullName>
    </recommendedName>
</protein>
<organism evidence="6 7">
    <name type="scientific">Brevundimonas faecalis</name>
    <dbReference type="NCBI Taxonomy" id="947378"/>
    <lineage>
        <taxon>Bacteria</taxon>
        <taxon>Pseudomonadati</taxon>
        <taxon>Pseudomonadota</taxon>
        <taxon>Alphaproteobacteria</taxon>
        <taxon>Caulobacterales</taxon>
        <taxon>Caulobacteraceae</taxon>
        <taxon>Brevundimonas</taxon>
    </lineage>
</organism>
<proteinExistence type="inferred from homology"/>
<evidence type="ECO:0000313" key="6">
    <source>
        <dbReference type="EMBL" id="MET4685095.1"/>
    </source>
</evidence>
<keyword evidence="6" id="KW-0966">Cell projection</keyword>
<dbReference type="PANTHER" id="PTHR34653">
    <property type="match status" value="1"/>
</dbReference>